<accession>A0A2W5DN45</accession>
<dbReference type="AlphaFoldDB" id="A0A2W5DN45"/>
<dbReference type="Proteomes" id="UP000249633">
    <property type="component" value="Unassembled WGS sequence"/>
</dbReference>
<comment type="caution">
    <text evidence="1">The sequence shown here is derived from an EMBL/GenBank/DDBJ whole genome shotgun (WGS) entry which is preliminary data.</text>
</comment>
<dbReference type="EMBL" id="QFOD01000011">
    <property type="protein sequence ID" value="PZP31204.1"/>
    <property type="molecule type" value="Genomic_DNA"/>
</dbReference>
<sequence length="211" mass="23211">MKLSLCPHCRTIHQVVGPTGITELSEEARSRRLRCALCSTRTVEFRQIADAPDTAPGEFGYPAAVTCAFEVQFAHWANATTGDIILASQDGLPFYQLTRLARGLRVDGATLGKWVDLEADAIPAGIRKWASLDAERTEVLLFIASLTGRIELAQNTAGARLAVDPGLWMSTWLRRANKELDGRLPEEFLCSQSRREVLNDLVAQAVQRGYG</sequence>
<protein>
    <recommendedName>
        <fullName evidence="3">DUF2384 domain-containing protein</fullName>
    </recommendedName>
</protein>
<evidence type="ECO:0000313" key="2">
    <source>
        <dbReference type="Proteomes" id="UP000249633"/>
    </source>
</evidence>
<proteinExistence type="predicted"/>
<reference evidence="1 2" key="1">
    <citation type="submission" date="2017-08" db="EMBL/GenBank/DDBJ databases">
        <title>Infants hospitalized years apart are colonized by the same room-sourced microbial strains.</title>
        <authorList>
            <person name="Brooks B."/>
            <person name="Olm M.R."/>
            <person name="Firek B.A."/>
            <person name="Baker R."/>
            <person name="Thomas B.C."/>
            <person name="Morowitz M.J."/>
            <person name="Banfield J.F."/>
        </authorList>
    </citation>
    <scope>NUCLEOTIDE SEQUENCE [LARGE SCALE GENOMIC DNA]</scope>
    <source>
        <strain evidence="1">S2_012_000_R2_81</strain>
    </source>
</reference>
<evidence type="ECO:0008006" key="3">
    <source>
        <dbReference type="Google" id="ProtNLM"/>
    </source>
</evidence>
<name>A0A2W5DN45_9BURK</name>
<gene>
    <name evidence="1" type="ORF">DI603_12595</name>
</gene>
<organism evidence="1 2">
    <name type="scientific">Roseateles depolymerans</name>
    <dbReference type="NCBI Taxonomy" id="76731"/>
    <lineage>
        <taxon>Bacteria</taxon>
        <taxon>Pseudomonadati</taxon>
        <taxon>Pseudomonadota</taxon>
        <taxon>Betaproteobacteria</taxon>
        <taxon>Burkholderiales</taxon>
        <taxon>Sphaerotilaceae</taxon>
        <taxon>Roseateles</taxon>
    </lineage>
</organism>
<evidence type="ECO:0000313" key="1">
    <source>
        <dbReference type="EMBL" id="PZP31204.1"/>
    </source>
</evidence>